<protein>
    <submittedName>
        <fullName evidence="11">MFS transporter</fullName>
    </submittedName>
</protein>
<dbReference type="InterPro" id="IPR011701">
    <property type="entry name" value="MFS"/>
</dbReference>
<evidence type="ECO:0000256" key="7">
    <source>
        <dbReference type="ARBA" id="ARBA00022989"/>
    </source>
</evidence>
<dbReference type="RefSeq" id="WP_376981378.1">
    <property type="nucleotide sequence ID" value="NZ_JBHLSV010000016.1"/>
</dbReference>
<feature type="transmembrane region" description="Helical" evidence="9">
    <location>
        <begin position="268"/>
        <end position="289"/>
    </location>
</feature>
<feature type="transmembrane region" description="Helical" evidence="9">
    <location>
        <begin position="354"/>
        <end position="379"/>
    </location>
</feature>
<evidence type="ECO:0000259" key="10">
    <source>
        <dbReference type="PROSITE" id="PS50850"/>
    </source>
</evidence>
<name>A0ABV6RG77_9MICO</name>
<reference evidence="11 12" key="1">
    <citation type="submission" date="2024-09" db="EMBL/GenBank/DDBJ databases">
        <authorList>
            <person name="Sun Q."/>
            <person name="Mori K."/>
        </authorList>
    </citation>
    <scope>NUCLEOTIDE SEQUENCE [LARGE SCALE GENOMIC DNA]</scope>
    <source>
        <strain evidence="11 12">CICC 10874</strain>
    </source>
</reference>
<dbReference type="PANTHER" id="PTHR23535">
    <property type="entry name" value="SUGAR EFFLUX TRANSPORTER A-RELATED"/>
    <property type="match status" value="1"/>
</dbReference>
<proteinExistence type="inferred from homology"/>
<evidence type="ECO:0000256" key="4">
    <source>
        <dbReference type="ARBA" id="ARBA00022475"/>
    </source>
</evidence>
<feature type="transmembrane region" description="Helical" evidence="9">
    <location>
        <begin position="89"/>
        <end position="109"/>
    </location>
</feature>
<feature type="transmembrane region" description="Helical" evidence="9">
    <location>
        <begin position="235"/>
        <end position="256"/>
    </location>
</feature>
<keyword evidence="5" id="KW-0762">Sugar transport</keyword>
<dbReference type="InterPro" id="IPR020846">
    <property type="entry name" value="MFS_dom"/>
</dbReference>
<feature type="transmembrane region" description="Helical" evidence="9">
    <location>
        <begin position="385"/>
        <end position="407"/>
    </location>
</feature>
<dbReference type="Proteomes" id="UP001589793">
    <property type="component" value="Unassembled WGS sequence"/>
</dbReference>
<comment type="caution">
    <text evidence="11">The sequence shown here is derived from an EMBL/GenBank/DDBJ whole genome shotgun (WGS) entry which is preliminary data.</text>
</comment>
<keyword evidence="4" id="KW-1003">Cell membrane</keyword>
<dbReference type="SUPFAM" id="SSF103473">
    <property type="entry name" value="MFS general substrate transporter"/>
    <property type="match status" value="1"/>
</dbReference>
<feature type="transmembrane region" description="Helical" evidence="9">
    <location>
        <begin position="26"/>
        <end position="49"/>
    </location>
</feature>
<feature type="transmembrane region" description="Helical" evidence="9">
    <location>
        <begin position="55"/>
        <end position="77"/>
    </location>
</feature>
<keyword evidence="7 9" id="KW-1133">Transmembrane helix</keyword>
<keyword evidence="8 9" id="KW-0472">Membrane</keyword>
<feature type="transmembrane region" description="Helical" evidence="9">
    <location>
        <begin position="301"/>
        <end position="319"/>
    </location>
</feature>
<dbReference type="InterPro" id="IPR036259">
    <property type="entry name" value="MFS_trans_sf"/>
</dbReference>
<organism evidence="11 12">
    <name type="scientific">Brachybacterium hainanense</name>
    <dbReference type="NCBI Taxonomy" id="1541174"/>
    <lineage>
        <taxon>Bacteria</taxon>
        <taxon>Bacillati</taxon>
        <taxon>Actinomycetota</taxon>
        <taxon>Actinomycetes</taxon>
        <taxon>Micrococcales</taxon>
        <taxon>Dermabacteraceae</taxon>
        <taxon>Brachybacterium</taxon>
    </lineage>
</organism>
<keyword evidence="12" id="KW-1185">Reference proteome</keyword>
<feature type="domain" description="Major facilitator superfamily (MFS) profile" evidence="10">
    <location>
        <begin position="23"/>
        <end position="412"/>
    </location>
</feature>
<evidence type="ECO:0000256" key="2">
    <source>
        <dbReference type="ARBA" id="ARBA00006523"/>
    </source>
</evidence>
<comment type="subcellular location">
    <subcellularLocation>
        <location evidence="1">Cell membrane</location>
        <topology evidence="1">Multi-pass membrane protein</topology>
    </subcellularLocation>
</comment>
<evidence type="ECO:0000256" key="5">
    <source>
        <dbReference type="ARBA" id="ARBA00022597"/>
    </source>
</evidence>
<evidence type="ECO:0000256" key="8">
    <source>
        <dbReference type="ARBA" id="ARBA00023136"/>
    </source>
</evidence>
<evidence type="ECO:0000256" key="1">
    <source>
        <dbReference type="ARBA" id="ARBA00004651"/>
    </source>
</evidence>
<feature type="transmembrane region" description="Helical" evidence="9">
    <location>
        <begin position="325"/>
        <end position="347"/>
    </location>
</feature>
<sequence>MTARLGGPPRQESALRLVLRTPFYRGATLTMLLFGIGAAAAAPQIAMFLVEELHATYAIAGLYYLTNLTAPVAGYLIGARSDRTGLRLGLFRLCAVLGFLGWVGIAASTQLWMPFVLSAVLLGFAGAAGSQLFAALHDDLAERPARTAESVLAIVRMGLTGGWIIGPVLGALLATQLGLRALLLVTAACTLAQLLPLAGRRESAAATRIARADAVLAEAERAVLPRPGLREMAPLLAFTALYVCVFAGESVKLAYLPLHMERTLSLPAGVAGAVIGVQPLVEICLMPLAVPLAARLGTLRLLAGIAALGIGANLLFALSPGAAGLFAGQVLMGGVAGFFVVLGLVVAQRLLPQAVATASAVFLSSVAISSALGGLAGGIGAQLLGLPLVFLIPAGFSLLAMIGLLVLGRRLDADAPVPVPV</sequence>
<evidence type="ECO:0000256" key="6">
    <source>
        <dbReference type="ARBA" id="ARBA00022692"/>
    </source>
</evidence>
<evidence type="ECO:0000313" key="12">
    <source>
        <dbReference type="Proteomes" id="UP001589793"/>
    </source>
</evidence>
<dbReference type="PANTHER" id="PTHR23535:SF2">
    <property type="entry name" value="SUGAR EFFLUX TRANSPORTER A-RELATED"/>
    <property type="match status" value="1"/>
</dbReference>
<keyword evidence="3" id="KW-0813">Transport</keyword>
<dbReference type="PROSITE" id="PS50850">
    <property type="entry name" value="MFS"/>
    <property type="match status" value="1"/>
</dbReference>
<gene>
    <name evidence="11" type="ORF">ACFFF6_13000</name>
</gene>
<comment type="similarity">
    <text evidence="2">Belongs to the major facilitator superfamily. Set transporter family.</text>
</comment>
<feature type="transmembrane region" description="Helical" evidence="9">
    <location>
        <begin position="179"/>
        <end position="198"/>
    </location>
</feature>
<keyword evidence="6 9" id="KW-0812">Transmembrane</keyword>
<dbReference type="Gene3D" id="1.20.1250.20">
    <property type="entry name" value="MFS general substrate transporter like domains"/>
    <property type="match status" value="2"/>
</dbReference>
<feature type="transmembrane region" description="Helical" evidence="9">
    <location>
        <begin position="115"/>
        <end position="136"/>
    </location>
</feature>
<dbReference type="Pfam" id="PF07690">
    <property type="entry name" value="MFS_1"/>
    <property type="match status" value="1"/>
</dbReference>
<evidence type="ECO:0000256" key="3">
    <source>
        <dbReference type="ARBA" id="ARBA00022448"/>
    </source>
</evidence>
<dbReference type="EMBL" id="JBHLSV010000016">
    <property type="protein sequence ID" value="MFC0674878.1"/>
    <property type="molecule type" value="Genomic_DNA"/>
</dbReference>
<evidence type="ECO:0000313" key="11">
    <source>
        <dbReference type="EMBL" id="MFC0674878.1"/>
    </source>
</evidence>
<feature type="transmembrane region" description="Helical" evidence="9">
    <location>
        <begin position="148"/>
        <end position="173"/>
    </location>
</feature>
<evidence type="ECO:0000256" key="9">
    <source>
        <dbReference type="SAM" id="Phobius"/>
    </source>
</evidence>
<accession>A0ABV6RG77</accession>